<dbReference type="Pfam" id="PF01731">
    <property type="entry name" value="Arylesterase"/>
    <property type="match status" value="1"/>
</dbReference>
<evidence type="ECO:0000313" key="8">
    <source>
        <dbReference type="EMBL" id="KAK2190273.1"/>
    </source>
</evidence>
<keyword evidence="9" id="KW-1185">Reference proteome</keyword>
<comment type="cofactor">
    <cofactor evidence="6 7">
        <name>Ca(2+)</name>
        <dbReference type="ChEBI" id="CHEBI:29108"/>
    </cofactor>
    <text evidence="6 7">Binds 2 calcium ions per subunit.</text>
</comment>
<keyword evidence="4 7" id="KW-0325">Glycoprotein</keyword>
<proteinExistence type="inferred from homology"/>
<dbReference type="EC" id="3.1.1.2" evidence="7"/>
<comment type="catalytic activity">
    <reaction evidence="7">
        <text>a phenyl acetate + H2O = a phenol + acetate + H(+)</text>
        <dbReference type="Rhea" id="RHEA:17309"/>
        <dbReference type="ChEBI" id="CHEBI:15377"/>
        <dbReference type="ChEBI" id="CHEBI:15378"/>
        <dbReference type="ChEBI" id="CHEBI:30089"/>
        <dbReference type="ChEBI" id="CHEBI:33853"/>
        <dbReference type="ChEBI" id="CHEBI:140310"/>
        <dbReference type="EC" id="3.1.1.2"/>
    </reaction>
</comment>
<dbReference type="SUPFAM" id="SSF63829">
    <property type="entry name" value="Calcium-dependent phosphotriesterase"/>
    <property type="match status" value="1"/>
</dbReference>
<protein>
    <recommendedName>
        <fullName evidence="7">Paraoxonase</fullName>
        <ecNumber evidence="7">3.1.1.2</ecNumber>
    </recommendedName>
</protein>
<evidence type="ECO:0000256" key="5">
    <source>
        <dbReference type="PIRSR" id="PIRSR602640-1"/>
    </source>
</evidence>
<keyword evidence="3 7" id="KW-1015">Disulfide bond</keyword>
<dbReference type="AlphaFoldDB" id="A0AAD9P8W2"/>
<dbReference type="Gene3D" id="2.120.10.30">
    <property type="entry name" value="TolB, C-terminal domain"/>
    <property type="match status" value="1"/>
</dbReference>
<name>A0AAD9P8W2_RIDPI</name>
<feature type="binding site" evidence="6">
    <location>
        <position position="130"/>
    </location>
    <ligand>
        <name>Ca(2+)</name>
        <dbReference type="ChEBI" id="CHEBI:29108"/>
        <label>1</label>
        <note>catalytic</note>
    </ligand>
</feature>
<reference evidence="8" key="1">
    <citation type="journal article" date="2023" name="Mol. Biol. Evol.">
        <title>Third-Generation Sequencing Reveals the Adaptive Role of the Epigenome in Three Deep-Sea Polychaetes.</title>
        <authorList>
            <person name="Perez M."/>
            <person name="Aroh O."/>
            <person name="Sun Y."/>
            <person name="Lan Y."/>
            <person name="Juniper S.K."/>
            <person name="Young C.R."/>
            <person name="Angers B."/>
            <person name="Qian P.Y."/>
        </authorList>
    </citation>
    <scope>NUCLEOTIDE SEQUENCE</scope>
    <source>
        <strain evidence="8">R07B-5</strain>
    </source>
</reference>
<evidence type="ECO:0000256" key="6">
    <source>
        <dbReference type="PIRSR" id="PIRSR602640-2"/>
    </source>
</evidence>
<dbReference type="EMBL" id="JAODUO010000084">
    <property type="protein sequence ID" value="KAK2190273.1"/>
    <property type="molecule type" value="Genomic_DNA"/>
</dbReference>
<dbReference type="PRINTS" id="PR01785">
    <property type="entry name" value="PARAOXONASE"/>
</dbReference>
<evidence type="ECO:0000256" key="3">
    <source>
        <dbReference type="ARBA" id="ARBA00023157"/>
    </source>
</evidence>
<dbReference type="InterPro" id="IPR011042">
    <property type="entry name" value="6-blade_b-propeller_TolB-like"/>
</dbReference>
<evidence type="ECO:0000256" key="1">
    <source>
        <dbReference type="ARBA" id="ARBA00008595"/>
    </source>
</evidence>
<evidence type="ECO:0000256" key="4">
    <source>
        <dbReference type="ARBA" id="ARBA00023180"/>
    </source>
</evidence>
<feature type="signal peptide" evidence="7">
    <location>
        <begin position="1"/>
        <end position="24"/>
    </location>
</feature>
<comment type="similarity">
    <text evidence="1 7">Belongs to the paraoxonase family.</text>
</comment>
<dbReference type="PANTHER" id="PTHR11799">
    <property type="entry name" value="PARAOXONASE"/>
    <property type="match status" value="1"/>
</dbReference>
<organism evidence="8 9">
    <name type="scientific">Ridgeia piscesae</name>
    <name type="common">Tubeworm</name>
    <dbReference type="NCBI Taxonomy" id="27915"/>
    <lineage>
        <taxon>Eukaryota</taxon>
        <taxon>Metazoa</taxon>
        <taxon>Spiralia</taxon>
        <taxon>Lophotrochozoa</taxon>
        <taxon>Annelida</taxon>
        <taxon>Polychaeta</taxon>
        <taxon>Sedentaria</taxon>
        <taxon>Canalipalpata</taxon>
        <taxon>Sabellida</taxon>
        <taxon>Siboglinidae</taxon>
        <taxon>Ridgeia</taxon>
    </lineage>
</organism>
<dbReference type="InterPro" id="IPR002640">
    <property type="entry name" value="Arylesterase"/>
</dbReference>
<dbReference type="GO" id="GO:0004064">
    <property type="term" value="F:arylesterase activity"/>
    <property type="evidence" value="ECO:0007669"/>
    <property type="project" value="UniProtKB-UniRule"/>
</dbReference>
<keyword evidence="6 7" id="KW-0106">Calcium</keyword>
<dbReference type="Proteomes" id="UP001209878">
    <property type="component" value="Unassembled WGS sequence"/>
</dbReference>
<feature type="active site" description="Proton acceptor" evidence="5">
    <location>
        <position position="128"/>
    </location>
</feature>
<feature type="chain" id="PRO_5041782685" description="Paraoxonase" evidence="7">
    <location>
        <begin position="25"/>
        <end position="375"/>
    </location>
</feature>
<gene>
    <name evidence="8" type="ORF">NP493_79g01007</name>
</gene>
<dbReference type="InterPro" id="IPR051288">
    <property type="entry name" value="Serum_paraoxonase/arylesterase"/>
</dbReference>
<keyword evidence="2 7" id="KW-0378">Hydrolase</keyword>
<sequence>MRRLAVVVCIVGFVTLFGSKTSWTQPVETNDISNHQPGLCSQVPGFYVSYLFLSDGCELGGFSRMWFPAQQPMHYVILDDAEYSLAFSFGKHPTTLGKLLLFDFNKPKHGVRQLHILGYLDRGRFSPHGLNIWIDIKHNLIYIFVVNHNANTKETVEKFLFDAKRRRLYHVRTYDDPAFIHLADIVATGKESFYFINFFRYDLNWEVHRSLRVGNVGFYDGRRGRTVLTGLGIPTGIMTSSDGRYVYMAELGAETLNIYARKTDYALSLVQEVPLNSFVDKIDVDVATGDVWVAGHGDIEFLLDDFGPPKNTSVSPSQVFRLSMSDGGSTMIGVEDVYYNDGTEFSGSTVAVHYRRHVLIGSIDTKMLLCEVRHA</sequence>
<accession>A0AAD9P8W2</accession>
<keyword evidence="6 7" id="KW-0479">Metal-binding</keyword>
<comment type="caution">
    <text evidence="8">The sequence shown here is derived from an EMBL/GenBank/DDBJ whole genome shotgun (WGS) entry which is preliminary data.</text>
</comment>
<dbReference type="GO" id="GO:0046872">
    <property type="term" value="F:metal ion binding"/>
    <property type="evidence" value="ECO:0007669"/>
    <property type="project" value="UniProtKB-KW"/>
</dbReference>
<feature type="binding site" evidence="6">
    <location>
        <position position="280"/>
    </location>
    <ligand>
        <name>Ca(2+)</name>
        <dbReference type="ChEBI" id="CHEBI:29108"/>
        <label>1</label>
        <note>catalytic</note>
    </ligand>
</feature>
<feature type="binding site" evidence="6">
    <location>
        <position position="184"/>
    </location>
    <ligand>
        <name>Ca(2+)</name>
        <dbReference type="ChEBI" id="CHEBI:29108"/>
        <label>1</label>
        <note>catalytic</note>
    </ligand>
</feature>
<keyword evidence="7" id="KW-0732">Signal</keyword>
<evidence type="ECO:0000256" key="2">
    <source>
        <dbReference type="ARBA" id="ARBA00022801"/>
    </source>
</evidence>
<evidence type="ECO:0000256" key="7">
    <source>
        <dbReference type="RuleBase" id="RU368025"/>
    </source>
</evidence>
<dbReference type="PANTHER" id="PTHR11799:SF12">
    <property type="entry name" value="PARAOXONASE-RELATED"/>
    <property type="match status" value="1"/>
</dbReference>
<evidence type="ECO:0000313" key="9">
    <source>
        <dbReference type="Proteomes" id="UP001209878"/>
    </source>
</evidence>